<dbReference type="InParanoid" id="A0A2K2D4W8"/>
<protein>
    <submittedName>
        <fullName evidence="2 3">Uncharacterized protein</fullName>
    </submittedName>
</protein>
<organism evidence="2">
    <name type="scientific">Brachypodium distachyon</name>
    <name type="common">Purple false brome</name>
    <name type="synonym">Trachynia distachya</name>
    <dbReference type="NCBI Taxonomy" id="15368"/>
    <lineage>
        <taxon>Eukaryota</taxon>
        <taxon>Viridiplantae</taxon>
        <taxon>Streptophyta</taxon>
        <taxon>Embryophyta</taxon>
        <taxon>Tracheophyta</taxon>
        <taxon>Spermatophyta</taxon>
        <taxon>Magnoliopsida</taxon>
        <taxon>Liliopsida</taxon>
        <taxon>Poales</taxon>
        <taxon>Poaceae</taxon>
        <taxon>BOP clade</taxon>
        <taxon>Pooideae</taxon>
        <taxon>Stipodae</taxon>
        <taxon>Brachypodieae</taxon>
        <taxon>Brachypodium</taxon>
    </lineage>
</organism>
<name>A0A2K2D4W8_BRADI</name>
<dbReference type="EMBL" id="CM000882">
    <property type="protein sequence ID" value="PNT69318.1"/>
    <property type="molecule type" value="Genomic_DNA"/>
</dbReference>
<accession>A0A2K2D4W8</accession>
<feature type="compositionally biased region" description="Basic and acidic residues" evidence="1">
    <location>
        <begin position="28"/>
        <end position="44"/>
    </location>
</feature>
<dbReference type="Gramene" id="PNT69318">
    <property type="protein sequence ID" value="PNT69318"/>
    <property type="gene ID" value="BRADI_3g53514v3"/>
</dbReference>
<dbReference type="EnsemblPlants" id="PNT69318">
    <property type="protein sequence ID" value="PNT69318"/>
    <property type="gene ID" value="BRADI_3g53514v3"/>
</dbReference>
<dbReference type="AlphaFoldDB" id="A0A2K2D4W8"/>
<gene>
    <name evidence="2" type="ORF">BRADI_3g53514v3</name>
</gene>
<evidence type="ECO:0000313" key="4">
    <source>
        <dbReference type="Proteomes" id="UP000008810"/>
    </source>
</evidence>
<reference evidence="3" key="3">
    <citation type="submission" date="2018-08" db="UniProtKB">
        <authorList>
            <consortium name="EnsemblPlants"/>
        </authorList>
    </citation>
    <scope>IDENTIFICATION</scope>
    <source>
        <strain evidence="3">cv. Bd21</strain>
    </source>
</reference>
<keyword evidence="4" id="KW-1185">Reference proteome</keyword>
<proteinExistence type="predicted"/>
<reference evidence="2 3" key="1">
    <citation type="journal article" date="2010" name="Nature">
        <title>Genome sequencing and analysis of the model grass Brachypodium distachyon.</title>
        <authorList>
            <consortium name="International Brachypodium Initiative"/>
        </authorList>
    </citation>
    <scope>NUCLEOTIDE SEQUENCE [LARGE SCALE GENOMIC DNA]</scope>
    <source>
        <strain evidence="2 3">Bd21</strain>
    </source>
</reference>
<feature type="compositionally biased region" description="Low complexity" evidence="1">
    <location>
        <begin position="1"/>
        <end position="12"/>
    </location>
</feature>
<evidence type="ECO:0000313" key="3">
    <source>
        <dbReference type="EnsemblPlants" id="PNT69318"/>
    </source>
</evidence>
<feature type="region of interest" description="Disordered" evidence="1">
    <location>
        <begin position="1"/>
        <end position="120"/>
    </location>
</feature>
<evidence type="ECO:0000256" key="1">
    <source>
        <dbReference type="SAM" id="MobiDB-lite"/>
    </source>
</evidence>
<feature type="compositionally biased region" description="Pro residues" evidence="1">
    <location>
        <begin position="67"/>
        <end position="109"/>
    </location>
</feature>
<sequence length="255" mass="27388">MAAAAWTGTWTGRPGRDHEREEETEWVPVDRRDFGRGDTGERLATHGAVEVGMRATHGAVEVGMRSPLPPSPTPPPLLLSQIPPPLLPSSSPTQPPLLPTSSPTPPSLPPSSSLTWTPADQGLGVTSEALFGVERHQRQWWAADVRRADSRCMRAAWNGDTSAADLHRRGRRCGGGSMRASEMAAPAFMAATTGRPWTLAGGGWQRRTQGKEKAVSASREREGVFCVQVGRGAIVCRCRWLEGGQEAAKAMGLGR</sequence>
<reference evidence="2" key="2">
    <citation type="submission" date="2017-06" db="EMBL/GenBank/DDBJ databases">
        <title>WGS assembly of Brachypodium distachyon.</title>
        <authorList>
            <consortium name="The International Brachypodium Initiative"/>
            <person name="Lucas S."/>
            <person name="Harmon-Smith M."/>
            <person name="Lail K."/>
            <person name="Tice H."/>
            <person name="Grimwood J."/>
            <person name="Bruce D."/>
            <person name="Barry K."/>
            <person name="Shu S."/>
            <person name="Lindquist E."/>
            <person name="Wang M."/>
            <person name="Pitluck S."/>
            <person name="Vogel J.P."/>
            <person name="Garvin D.F."/>
            <person name="Mockler T.C."/>
            <person name="Schmutz J."/>
            <person name="Rokhsar D."/>
            <person name="Bevan M.W."/>
        </authorList>
    </citation>
    <scope>NUCLEOTIDE SEQUENCE</scope>
    <source>
        <strain evidence="2">Bd21</strain>
    </source>
</reference>
<evidence type="ECO:0000313" key="2">
    <source>
        <dbReference type="EMBL" id="PNT69318.1"/>
    </source>
</evidence>
<dbReference type="Proteomes" id="UP000008810">
    <property type="component" value="Chromosome 3"/>
</dbReference>